<dbReference type="AlphaFoldDB" id="W9RIJ7"/>
<proteinExistence type="predicted"/>
<keyword evidence="2" id="KW-1185">Reference proteome</keyword>
<accession>W9RIJ7</accession>
<sequence length="129" mass="14385">MADYGTDEDLWCGRNSWVFTDKSLTPVEVVNRDDRVMGDYKKGRQIDSNRKVSQVVSKNPWIPPPAACGCCSDKFRCRPAFKHLGEGEFSPHVAECIATRGGVVFAPQFGHRRWVLESDAINVVTAIKG</sequence>
<dbReference type="EMBL" id="KE345071">
    <property type="protein sequence ID" value="EXB93466.1"/>
    <property type="molecule type" value="Genomic_DNA"/>
</dbReference>
<reference evidence="2" key="1">
    <citation type="submission" date="2013-01" db="EMBL/GenBank/DDBJ databases">
        <title>Draft Genome Sequence of a Mulberry Tree, Morus notabilis C.K. Schneid.</title>
        <authorList>
            <person name="He N."/>
            <person name="Zhao S."/>
        </authorList>
    </citation>
    <scope>NUCLEOTIDE SEQUENCE</scope>
</reference>
<name>W9RIJ7_9ROSA</name>
<evidence type="ECO:0000313" key="1">
    <source>
        <dbReference type="EMBL" id="EXB93466.1"/>
    </source>
</evidence>
<dbReference type="Proteomes" id="UP000030645">
    <property type="component" value="Unassembled WGS sequence"/>
</dbReference>
<organism evidence="1 2">
    <name type="scientific">Morus notabilis</name>
    <dbReference type="NCBI Taxonomy" id="981085"/>
    <lineage>
        <taxon>Eukaryota</taxon>
        <taxon>Viridiplantae</taxon>
        <taxon>Streptophyta</taxon>
        <taxon>Embryophyta</taxon>
        <taxon>Tracheophyta</taxon>
        <taxon>Spermatophyta</taxon>
        <taxon>Magnoliopsida</taxon>
        <taxon>eudicotyledons</taxon>
        <taxon>Gunneridae</taxon>
        <taxon>Pentapetalae</taxon>
        <taxon>rosids</taxon>
        <taxon>fabids</taxon>
        <taxon>Rosales</taxon>
        <taxon>Moraceae</taxon>
        <taxon>Moreae</taxon>
        <taxon>Morus</taxon>
    </lineage>
</organism>
<gene>
    <name evidence="1" type="ORF">L484_006128</name>
</gene>
<evidence type="ECO:0000313" key="2">
    <source>
        <dbReference type="Proteomes" id="UP000030645"/>
    </source>
</evidence>
<protein>
    <submittedName>
        <fullName evidence="1">Uncharacterized protein</fullName>
    </submittedName>
</protein>